<keyword evidence="2 6" id="KW-0699">rRNA-binding</keyword>
<dbReference type="SUPFAM" id="SSF48140">
    <property type="entry name" value="Ribosomal protein L19 (L19e)"/>
    <property type="match status" value="1"/>
</dbReference>
<dbReference type="GeneID" id="36834961"/>
<evidence type="ECO:0000313" key="10">
    <source>
        <dbReference type="Proteomes" id="UP000247586"/>
    </source>
</evidence>
<dbReference type="GO" id="GO:0006412">
    <property type="term" value="P:translation"/>
    <property type="evidence" value="ECO:0007669"/>
    <property type="project" value="UniProtKB-UniRule"/>
</dbReference>
<dbReference type="FunFam" id="1.10.1200.240:FF:000003">
    <property type="entry name" value="50S ribosomal protein L19e"/>
    <property type="match status" value="1"/>
</dbReference>
<dbReference type="GO" id="GO:0022625">
    <property type="term" value="C:cytosolic large ribosomal subunit"/>
    <property type="evidence" value="ECO:0007669"/>
    <property type="project" value="InterPro"/>
</dbReference>
<evidence type="ECO:0000256" key="3">
    <source>
        <dbReference type="ARBA" id="ARBA00022884"/>
    </source>
</evidence>
<dbReference type="Gene3D" id="1.10.1200.240">
    <property type="match status" value="1"/>
</dbReference>
<proteinExistence type="inferred from homology"/>
<dbReference type="InterPro" id="IPR035970">
    <property type="entry name" value="60S_ribosomal_eL19_sf"/>
</dbReference>
<evidence type="ECO:0000256" key="7">
    <source>
        <dbReference type="SAM" id="MobiDB-lite"/>
    </source>
</evidence>
<sequence>MAELELQKRLAADIKGTGKGRIRIPPENADEVAGALTRDDIRKLIKDGKIIVLSAKGNSRGRIKERRRNRKRKGEGRKTGSKNGRKGAREARKDRWIATIRKIRNYLRWLRDHDIIDEHTYRAMYIKAKGGTFKSLGDVKTMLKQMGKLRE</sequence>
<comment type="function">
    <text evidence="6">Binds to the 23S rRNA.</text>
</comment>
<organism evidence="9 10">
    <name type="scientific">Metallosphaera hakonensis JCM 8857 = DSM 7519</name>
    <dbReference type="NCBI Taxonomy" id="1293036"/>
    <lineage>
        <taxon>Archaea</taxon>
        <taxon>Thermoproteota</taxon>
        <taxon>Thermoprotei</taxon>
        <taxon>Sulfolobales</taxon>
        <taxon>Sulfolobaceae</taxon>
        <taxon>Metallosphaera</taxon>
    </lineage>
</organism>
<feature type="compositionally biased region" description="Basic residues" evidence="7">
    <location>
        <begin position="59"/>
        <end position="86"/>
    </location>
</feature>
<protein>
    <recommendedName>
        <fullName evidence="6">Large ribosomal subunit protein eL19</fullName>
    </recommendedName>
</protein>
<dbReference type="AlphaFoldDB" id="A0A2U9ITN4"/>
<evidence type="ECO:0000256" key="2">
    <source>
        <dbReference type="ARBA" id="ARBA00022730"/>
    </source>
</evidence>
<dbReference type="KEGG" id="mhk:DFR87_06425"/>
<evidence type="ECO:0000313" key="9">
    <source>
        <dbReference type="EMBL" id="AWR99396.1"/>
    </source>
</evidence>
<evidence type="ECO:0000256" key="6">
    <source>
        <dbReference type="HAMAP-Rule" id="MF_01475"/>
    </source>
</evidence>
<keyword evidence="4 6" id="KW-0689">Ribosomal protein</keyword>
<dbReference type="InterPro" id="IPR057260">
    <property type="entry name" value="Ribosomal_L19e_C"/>
</dbReference>
<dbReference type="InterPro" id="IPR057259">
    <property type="entry name" value="Ribosomal_L19e"/>
</dbReference>
<evidence type="ECO:0000259" key="8">
    <source>
        <dbReference type="SMART" id="SM01416"/>
    </source>
</evidence>
<evidence type="ECO:0000256" key="5">
    <source>
        <dbReference type="ARBA" id="ARBA00023274"/>
    </source>
</evidence>
<keyword evidence="10" id="KW-1185">Reference proteome</keyword>
<accession>A0A2U9ITN4</accession>
<dbReference type="InterPro" id="IPR015972">
    <property type="entry name" value="Ribosomal_eL19_dom1"/>
</dbReference>
<dbReference type="NCBIfam" id="NF006343">
    <property type="entry name" value="PRK08570.1"/>
    <property type="match status" value="1"/>
</dbReference>
<dbReference type="Proteomes" id="UP000247586">
    <property type="component" value="Chromosome"/>
</dbReference>
<gene>
    <name evidence="6" type="primary">rpl19e</name>
    <name evidence="9" type="ORF">DFR87_06425</name>
</gene>
<dbReference type="RefSeq" id="WP_110369161.1">
    <property type="nucleotide sequence ID" value="NZ_CP029287.2"/>
</dbReference>
<dbReference type="InterPro" id="IPR039547">
    <property type="entry name" value="Ribosomal_eL19"/>
</dbReference>
<dbReference type="Gene3D" id="1.10.1650.10">
    <property type="match status" value="1"/>
</dbReference>
<keyword evidence="3 6" id="KW-0694">RNA-binding</keyword>
<dbReference type="OrthoDB" id="11624at2157"/>
<dbReference type="GO" id="GO:0003735">
    <property type="term" value="F:structural constituent of ribosome"/>
    <property type="evidence" value="ECO:0007669"/>
    <property type="project" value="InterPro"/>
</dbReference>
<dbReference type="SMART" id="SM01416">
    <property type="entry name" value="Ribosomal_L19e"/>
    <property type="match status" value="1"/>
</dbReference>
<reference evidence="10" key="2">
    <citation type="submission" date="2020-03" db="EMBL/GenBank/DDBJ databases">
        <title>Complete Genome Sequences of Extremely Thermoacidophilic, Metal-Mobilizing Type-Strain Members of the Archaeal Family Sulfolobaceae: Acidianus brierleyi DSM-1651T, Acidianus sulfidivorans DSM-18786T, Metallosphaera hakonensis DSM-7519T, and Metallosphaera prunae DSM-10039T.</title>
        <authorList>
            <person name="Counts J.A."/>
            <person name="Kelly R.M."/>
        </authorList>
    </citation>
    <scope>NUCLEOTIDE SEQUENCE [LARGE SCALE GENOMIC DNA]</scope>
    <source>
        <strain evidence="10">HO1-1</strain>
    </source>
</reference>
<comment type="similarity">
    <text evidence="1 6">Belongs to the eukaryotic ribosomal protein eL19 family.</text>
</comment>
<reference evidence="10" key="3">
    <citation type="submission" date="2020-03" db="EMBL/GenBank/DDBJ databases">
        <title>Sequencing and Assembly of Multiple Reported Metal-Biooxidizing Members of the Extremely Thermoacidophilic Archaeal Family Sulfolobaceae.</title>
        <authorList>
            <person name="Counts J.A."/>
            <person name="Kelly R.M."/>
        </authorList>
    </citation>
    <scope>NUCLEOTIDE SEQUENCE [LARGE SCALE GENOMIC DNA]</scope>
    <source>
        <strain evidence="10">HO1-1</strain>
    </source>
</reference>
<dbReference type="GO" id="GO:0070180">
    <property type="term" value="F:large ribosomal subunit rRNA binding"/>
    <property type="evidence" value="ECO:0007669"/>
    <property type="project" value="UniProtKB-UniRule"/>
</dbReference>
<feature type="domain" description="Large ribosomal subunit protein eL19" evidence="8">
    <location>
        <begin position="3"/>
        <end position="147"/>
    </location>
</feature>
<evidence type="ECO:0000256" key="1">
    <source>
        <dbReference type="ARBA" id="ARBA00011082"/>
    </source>
</evidence>
<comment type="subunit">
    <text evidence="6">Part of the 50S ribosomal subunit.</text>
</comment>
<dbReference type="Pfam" id="PF25476">
    <property type="entry name" value="Ribosomal_L19e_C"/>
    <property type="match status" value="1"/>
</dbReference>
<feature type="region of interest" description="Disordered" evidence="7">
    <location>
        <begin position="58"/>
        <end position="92"/>
    </location>
</feature>
<dbReference type="PANTHER" id="PTHR10722">
    <property type="entry name" value="60S RIBOSOMAL PROTEIN L19"/>
    <property type="match status" value="1"/>
</dbReference>
<dbReference type="HAMAP" id="MF_01475">
    <property type="entry name" value="Ribosomal_eL19"/>
    <property type="match status" value="1"/>
</dbReference>
<dbReference type="EMBL" id="CP029287">
    <property type="protein sequence ID" value="AWR99396.1"/>
    <property type="molecule type" value="Genomic_DNA"/>
</dbReference>
<dbReference type="Pfam" id="PF01280">
    <property type="entry name" value="Ribosomal_L19e"/>
    <property type="match status" value="1"/>
</dbReference>
<reference evidence="9 10" key="1">
    <citation type="submission" date="2018-05" db="EMBL/GenBank/DDBJ databases">
        <title>Complete Genome Sequences of Extremely Thermoacidophilic, Metal-Mobilizing Type-Strain Members of the Archaeal Family Sulfolobaceae: Acidianus brierleyi DSM-1651T, Acidianus sulfidivorans DSM-18786T, Metallosphaera hakonensis DSM-7519T, and Metallosphaera prunae DSM-10039T.</title>
        <authorList>
            <person name="Counts J.A."/>
            <person name="Kelly R.M."/>
        </authorList>
    </citation>
    <scope>NUCLEOTIDE SEQUENCE [LARGE SCALE GENOMIC DNA]</scope>
    <source>
        <strain evidence="9 10">HO1-1</strain>
    </source>
</reference>
<dbReference type="FunFam" id="1.10.1650.10:FF:000001">
    <property type="entry name" value="Ribosomal protein L19"/>
    <property type="match status" value="1"/>
</dbReference>
<keyword evidence="5 6" id="KW-0687">Ribonucleoprotein</keyword>
<name>A0A2U9ITN4_9CREN</name>
<evidence type="ECO:0000256" key="4">
    <source>
        <dbReference type="ARBA" id="ARBA00022980"/>
    </source>
</evidence>
<dbReference type="InterPro" id="IPR000196">
    <property type="entry name" value="Ribosomal_eL19_dom"/>
</dbReference>